<evidence type="ECO:0000256" key="5">
    <source>
        <dbReference type="ARBA" id="ARBA00023136"/>
    </source>
</evidence>
<name>A0A1H3H774_9EURY</name>
<accession>A0A1H3H774</accession>
<feature type="transmembrane region" description="Helical" evidence="7">
    <location>
        <begin position="64"/>
        <end position="86"/>
    </location>
</feature>
<reference evidence="9" key="1">
    <citation type="submission" date="2016-10" db="EMBL/GenBank/DDBJ databases">
        <authorList>
            <person name="Varghese N."/>
            <person name="Submissions S."/>
        </authorList>
    </citation>
    <scope>NUCLEOTIDE SEQUENCE [LARGE SCALE GENOMIC DNA]</scope>
    <source>
        <strain evidence="9">CGMCC 1.10118</strain>
    </source>
</reference>
<feature type="transmembrane region" description="Helical" evidence="7">
    <location>
        <begin position="257"/>
        <end position="273"/>
    </location>
</feature>
<dbReference type="Proteomes" id="UP000199170">
    <property type="component" value="Unassembled WGS sequence"/>
</dbReference>
<dbReference type="RefSeq" id="WP_089767270.1">
    <property type="nucleotide sequence ID" value="NZ_FNPB01000006.1"/>
</dbReference>
<feature type="transmembrane region" description="Helical" evidence="7">
    <location>
        <begin position="12"/>
        <end position="43"/>
    </location>
</feature>
<protein>
    <submittedName>
        <fullName evidence="8">Predicted PurR-regulated permease PerM</fullName>
    </submittedName>
</protein>
<evidence type="ECO:0000256" key="7">
    <source>
        <dbReference type="SAM" id="Phobius"/>
    </source>
</evidence>
<dbReference type="GO" id="GO:0016020">
    <property type="term" value="C:membrane"/>
    <property type="evidence" value="ECO:0007669"/>
    <property type="project" value="UniProtKB-SubCell"/>
</dbReference>
<dbReference type="InterPro" id="IPR002549">
    <property type="entry name" value="AI-2E-like"/>
</dbReference>
<feature type="transmembrane region" description="Helical" evidence="7">
    <location>
        <begin position="145"/>
        <end position="167"/>
    </location>
</feature>
<feature type="transmembrane region" description="Helical" evidence="7">
    <location>
        <begin position="279"/>
        <end position="300"/>
    </location>
</feature>
<dbReference type="OrthoDB" id="282734at2157"/>
<keyword evidence="4 7" id="KW-1133">Transmembrane helix</keyword>
<dbReference type="PANTHER" id="PTHR21716:SF4">
    <property type="entry name" value="TRANSMEMBRANE PROTEIN 245"/>
    <property type="match status" value="1"/>
</dbReference>
<comment type="subcellular location">
    <subcellularLocation>
        <location evidence="1">Membrane</location>
        <topology evidence="1">Multi-pass membrane protein</topology>
    </subcellularLocation>
</comment>
<proteinExistence type="inferred from homology"/>
<feature type="transmembrane region" description="Helical" evidence="7">
    <location>
        <begin position="202"/>
        <end position="224"/>
    </location>
</feature>
<evidence type="ECO:0000256" key="2">
    <source>
        <dbReference type="ARBA" id="ARBA00009773"/>
    </source>
</evidence>
<dbReference type="EMBL" id="FNPB01000006">
    <property type="protein sequence ID" value="SDY10499.1"/>
    <property type="molecule type" value="Genomic_DNA"/>
</dbReference>
<evidence type="ECO:0000313" key="9">
    <source>
        <dbReference type="Proteomes" id="UP000199170"/>
    </source>
</evidence>
<dbReference type="PANTHER" id="PTHR21716">
    <property type="entry name" value="TRANSMEMBRANE PROTEIN"/>
    <property type="match status" value="1"/>
</dbReference>
<evidence type="ECO:0000256" key="6">
    <source>
        <dbReference type="SAM" id="MobiDB-lite"/>
    </source>
</evidence>
<feature type="region of interest" description="Disordered" evidence="6">
    <location>
        <begin position="368"/>
        <end position="442"/>
    </location>
</feature>
<keyword evidence="5 7" id="KW-0472">Membrane</keyword>
<evidence type="ECO:0000313" key="8">
    <source>
        <dbReference type="EMBL" id="SDY10499.1"/>
    </source>
</evidence>
<evidence type="ECO:0000256" key="4">
    <source>
        <dbReference type="ARBA" id="ARBA00022989"/>
    </source>
</evidence>
<evidence type="ECO:0000256" key="1">
    <source>
        <dbReference type="ARBA" id="ARBA00004141"/>
    </source>
</evidence>
<keyword evidence="3 7" id="KW-0812">Transmembrane</keyword>
<gene>
    <name evidence="8" type="ORF">SAMN04487946_106167</name>
</gene>
<dbReference type="STRING" id="660517.SAMN04487946_106167"/>
<feature type="transmembrane region" description="Helical" evidence="7">
    <location>
        <begin position="230"/>
        <end position="250"/>
    </location>
</feature>
<feature type="transmembrane region" description="Helical" evidence="7">
    <location>
        <begin position="312"/>
        <end position="341"/>
    </location>
</feature>
<dbReference type="Pfam" id="PF01594">
    <property type="entry name" value="AI-2E_transport"/>
    <property type="match status" value="1"/>
</dbReference>
<evidence type="ECO:0000256" key="3">
    <source>
        <dbReference type="ARBA" id="ARBA00022692"/>
    </source>
</evidence>
<dbReference type="AlphaFoldDB" id="A0A1H3H774"/>
<keyword evidence="9" id="KW-1185">Reference proteome</keyword>
<sequence length="442" mass="46782">MSAPEWNRSRASWWGVGLALGLALAYIVYSFIGTFVFGVFIYYATRPIYRRIRKRVRPPSLAAAVALFVLALPALGLIGYTGAVAVSEVLRLTNEGIFDLSRYPITEGQLTRLTDIESLLQFDPATLSVGQIEQLVSSLGSAGNVLAFVGVGLVHLFAMIAFAFYLLRDDKQLTKWVRRKVGDDRGVLEAFIRGVDRDFTSIFFGNILNAVLTGTIGVVSYSVLNVVAPAGVAIPAAALLGLLAGVASLIPIVGMKLVYVPVTLYLGAVSYLADPSTLWFTAVFVAVSFVVVDTIPDLVLRPFVSGRTLHVGAVMIAYTLGPLLFGWYGIFLGPIILVLLANFSRHVLSILIDREPLVPYAVDPGVATGQETGRSPPGGPAVAADGASQEGAGEQSTPLGGDGSEGDPSAGRNASASPVTDRDDDATRAGGFEFGGQVADRE</sequence>
<comment type="similarity">
    <text evidence="2">Belongs to the autoinducer-2 exporter (AI-2E) (TC 2.A.86) family.</text>
</comment>
<organism evidence="8 9">
    <name type="scientific">Halobellus clavatus</name>
    <dbReference type="NCBI Taxonomy" id="660517"/>
    <lineage>
        <taxon>Archaea</taxon>
        <taxon>Methanobacteriati</taxon>
        <taxon>Methanobacteriota</taxon>
        <taxon>Stenosarchaea group</taxon>
        <taxon>Halobacteria</taxon>
        <taxon>Halobacteriales</taxon>
        <taxon>Haloferacaceae</taxon>
        <taxon>Halobellus</taxon>
    </lineage>
</organism>